<dbReference type="Gene3D" id="2.60.120.590">
    <property type="entry name" value="Alpha-ketoglutarate-dependent dioxygenase AlkB-like"/>
    <property type="match status" value="1"/>
</dbReference>
<name>A0ABN2XGW6_9MICC</name>
<keyword evidence="3 7" id="KW-0223">Dioxygenase</keyword>
<keyword evidence="4" id="KW-0560">Oxidoreductase</keyword>
<keyword evidence="8" id="KW-1185">Reference proteome</keyword>
<evidence type="ECO:0000259" key="6">
    <source>
        <dbReference type="PROSITE" id="PS51471"/>
    </source>
</evidence>
<keyword evidence="2" id="KW-0479">Metal-binding</keyword>
<evidence type="ECO:0000256" key="2">
    <source>
        <dbReference type="ARBA" id="ARBA00022723"/>
    </source>
</evidence>
<dbReference type="SUPFAM" id="SSF51197">
    <property type="entry name" value="Clavaminate synthase-like"/>
    <property type="match status" value="1"/>
</dbReference>
<dbReference type="InterPro" id="IPR005123">
    <property type="entry name" value="Oxoglu/Fe-dep_dioxygenase_dom"/>
</dbReference>
<protein>
    <submittedName>
        <fullName evidence="7">Alpha-ketoglutarate-dependent dioxygenase AlkB</fullName>
    </submittedName>
</protein>
<dbReference type="Pfam" id="PF13532">
    <property type="entry name" value="2OG-FeII_Oxy_2"/>
    <property type="match status" value="1"/>
</dbReference>
<dbReference type="EMBL" id="BAAAQA010000004">
    <property type="protein sequence ID" value="GAA2111084.1"/>
    <property type="molecule type" value="Genomic_DNA"/>
</dbReference>
<reference evidence="7 8" key="1">
    <citation type="journal article" date="2019" name="Int. J. Syst. Evol. Microbiol.">
        <title>The Global Catalogue of Microorganisms (GCM) 10K type strain sequencing project: providing services to taxonomists for standard genome sequencing and annotation.</title>
        <authorList>
            <consortium name="The Broad Institute Genomics Platform"/>
            <consortium name="The Broad Institute Genome Sequencing Center for Infectious Disease"/>
            <person name="Wu L."/>
            <person name="Ma J."/>
        </authorList>
    </citation>
    <scope>NUCLEOTIDE SEQUENCE [LARGE SCALE GENOMIC DNA]</scope>
    <source>
        <strain evidence="7 8">JCM 15914</strain>
    </source>
</reference>
<gene>
    <name evidence="7" type="ORF">GCM10009824_06150</name>
</gene>
<evidence type="ECO:0000256" key="5">
    <source>
        <dbReference type="ARBA" id="ARBA00023004"/>
    </source>
</evidence>
<sequence length="251" mass="27456">MGEQPVNHVGGAAYAGCMTRFEVNELFSVPRERQEPAPGAVHLPDWLNPERQAQLVTQCRVWVRDSPMRHQVMPGGGRMSVQSVMLGRNWRPYRYGASAGPGIQELPDWLVHTGQRAAADAYGELSELALNFEPDSALINYYDSQAHMGMHQDKDEYSAAPIVSLSLGDTCVFRFGNTETRTAPYQDIELRSGDLFVFGGPSRYAFHGVPKVYPGTGGPQLGMKHGGRLNITLRMTGDGTSGGFGLEKRGG</sequence>
<dbReference type="GO" id="GO:0051213">
    <property type="term" value="F:dioxygenase activity"/>
    <property type="evidence" value="ECO:0007669"/>
    <property type="project" value="UniProtKB-KW"/>
</dbReference>
<evidence type="ECO:0000256" key="4">
    <source>
        <dbReference type="ARBA" id="ARBA00023002"/>
    </source>
</evidence>
<evidence type="ECO:0000256" key="3">
    <source>
        <dbReference type="ARBA" id="ARBA00022964"/>
    </source>
</evidence>
<evidence type="ECO:0000313" key="7">
    <source>
        <dbReference type="EMBL" id="GAA2111084.1"/>
    </source>
</evidence>
<organism evidence="7 8">
    <name type="scientific">Kocuria atrinae</name>
    <dbReference type="NCBI Taxonomy" id="592377"/>
    <lineage>
        <taxon>Bacteria</taxon>
        <taxon>Bacillati</taxon>
        <taxon>Actinomycetota</taxon>
        <taxon>Actinomycetes</taxon>
        <taxon>Micrococcales</taxon>
        <taxon>Micrococcaceae</taxon>
        <taxon>Kocuria</taxon>
    </lineage>
</organism>
<keyword evidence="5" id="KW-0408">Iron</keyword>
<dbReference type="PANTHER" id="PTHR16557">
    <property type="entry name" value="ALKYLATED DNA REPAIR PROTEIN ALKB-RELATED"/>
    <property type="match status" value="1"/>
</dbReference>
<dbReference type="PROSITE" id="PS51471">
    <property type="entry name" value="FE2OG_OXY"/>
    <property type="match status" value="1"/>
</dbReference>
<dbReference type="Proteomes" id="UP001500166">
    <property type="component" value="Unassembled WGS sequence"/>
</dbReference>
<accession>A0ABN2XGW6</accession>
<dbReference type="InterPro" id="IPR037151">
    <property type="entry name" value="AlkB-like_sf"/>
</dbReference>
<comment type="caution">
    <text evidence="7">The sequence shown here is derived from an EMBL/GenBank/DDBJ whole genome shotgun (WGS) entry which is preliminary data.</text>
</comment>
<dbReference type="InterPro" id="IPR004574">
    <property type="entry name" value="Alkb"/>
</dbReference>
<evidence type="ECO:0000256" key="1">
    <source>
        <dbReference type="ARBA" id="ARBA00001954"/>
    </source>
</evidence>
<proteinExistence type="predicted"/>
<dbReference type="InterPro" id="IPR027450">
    <property type="entry name" value="AlkB-like"/>
</dbReference>
<feature type="domain" description="Fe2OG dioxygenase" evidence="6">
    <location>
        <begin position="133"/>
        <end position="237"/>
    </location>
</feature>
<evidence type="ECO:0000313" key="8">
    <source>
        <dbReference type="Proteomes" id="UP001500166"/>
    </source>
</evidence>
<dbReference type="PANTHER" id="PTHR16557:SF2">
    <property type="entry name" value="NUCLEIC ACID DIOXYGENASE ALKBH1"/>
    <property type="match status" value="1"/>
</dbReference>
<comment type="cofactor">
    <cofactor evidence="1">
        <name>Fe(2+)</name>
        <dbReference type="ChEBI" id="CHEBI:29033"/>
    </cofactor>
</comment>